<keyword evidence="2" id="KW-1185">Reference proteome</keyword>
<dbReference type="Proteomes" id="UP000269352">
    <property type="component" value="Unassembled WGS sequence"/>
</dbReference>
<proteinExistence type="predicted"/>
<dbReference type="AlphaFoldDB" id="A0A388T7B1"/>
<sequence length="272" mass="30017">MRTFSPKLINFTDPHDPAALADMLQNYAFFKPRVERLRKELAGVSNYKKHPAFLAVGRTVRVFVLQADGESYAVRLLGTDHEQQHFRARLCGGSLVSDLPGLEKIIAASLEDGVTVSRLSPGRNISKLTNEDLSAISPEQLNGFVDSLTQAYRRGVLVDTSAGNLFYDRTLGFSIIDYISVNGLSYGLGYLTAEVARQFRFDFERSVCGAPDAVITPAELRNFFTLKINILKTYAQAAGAKLPPKDFEIVKKAAAKILSALKRAARRCGVRQ</sequence>
<comment type="caution">
    <text evidence="1">The sequence shown here is derived from an EMBL/GenBank/DDBJ whole genome shotgun (WGS) entry which is preliminary data.</text>
</comment>
<organism evidence="1 2">
    <name type="scientific">Termititenax aidoneus</name>
    <dbReference type="NCBI Taxonomy" id="2218524"/>
    <lineage>
        <taxon>Bacteria</taxon>
        <taxon>Bacillati</taxon>
        <taxon>Candidatus Margulisiibacteriota</taxon>
        <taxon>Candidatus Termititenacia</taxon>
        <taxon>Candidatus Termititenacales</taxon>
        <taxon>Candidatus Termititenacaceae</taxon>
        <taxon>Candidatus Termititenax</taxon>
    </lineage>
</organism>
<protein>
    <submittedName>
        <fullName evidence="1">Uncharacterized protein</fullName>
    </submittedName>
</protein>
<reference evidence="1 2" key="1">
    <citation type="journal article" date="2019" name="ISME J.">
        <title>Genome analyses of uncultured TG2/ZB3 bacteria in 'Margulisbacteria' specifically attached to ectosymbiotic spirochetes of protists in the termite gut.</title>
        <authorList>
            <person name="Utami Y.D."/>
            <person name="Kuwahara H."/>
            <person name="Igai K."/>
            <person name="Murakami T."/>
            <person name="Sugaya K."/>
            <person name="Morikawa T."/>
            <person name="Nagura Y."/>
            <person name="Yuki M."/>
            <person name="Deevong P."/>
            <person name="Inoue T."/>
            <person name="Kihara K."/>
            <person name="Lo N."/>
            <person name="Yamada A."/>
            <person name="Ohkuma M."/>
            <person name="Hongoh Y."/>
        </authorList>
    </citation>
    <scope>NUCLEOTIDE SEQUENCE [LARGE SCALE GENOMIC DNA]</scope>
    <source>
        <strain evidence="1">NkOx7-01</strain>
    </source>
</reference>
<evidence type="ECO:0000313" key="2">
    <source>
        <dbReference type="Proteomes" id="UP000269352"/>
    </source>
</evidence>
<accession>A0A388T7B1</accession>
<gene>
    <name evidence="1" type="ORF">NO1_0057</name>
</gene>
<evidence type="ECO:0000313" key="1">
    <source>
        <dbReference type="EMBL" id="GBR72546.1"/>
    </source>
</evidence>
<dbReference type="EMBL" id="BGZN01000001">
    <property type="protein sequence ID" value="GBR72546.1"/>
    <property type="molecule type" value="Genomic_DNA"/>
</dbReference>
<name>A0A388T7B1_TERA1</name>